<evidence type="ECO:0000259" key="3">
    <source>
        <dbReference type="Pfam" id="PF19305"/>
    </source>
</evidence>
<comment type="caution">
    <text evidence="4">The sequence shown here is derived from an EMBL/GenBank/DDBJ whole genome shotgun (WGS) entry which is preliminary data.</text>
</comment>
<evidence type="ECO:0000313" key="4">
    <source>
        <dbReference type="EMBL" id="TMR33645.1"/>
    </source>
</evidence>
<dbReference type="Proteomes" id="UP000306628">
    <property type="component" value="Unassembled WGS sequence"/>
</dbReference>
<reference evidence="4 5" key="1">
    <citation type="submission" date="2019-05" db="EMBL/GenBank/DDBJ databases">
        <title>Draft genome sequence of Nonomuraea zeae DSM 100528.</title>
        <authorList>
            <person name="Saricaoglu S."/>
            <person name="Isik K."/>
        </authorList>
    </citation>
    <scope>NUCLEOTIDE SEQUENCE [LARGE SCALE GENOMIC DNA]</scope>
    <source>
        <strain evidence="4 5">DSM 100528</strain>
    </source>
</reference>
<accession>A0A5S4GL15</accession>
<dbReference type="AlphaFoldDB" id="A0A5S4GL15"/>
<dbReference type="InterPro" id="IPR042183">
    <property type="entry name" value="MmgE/PrpD_sf_1"/>
</dbReference>
<dbReference type="InterPro" id="IPR005656">
    <property type="entry name" value="MmgE_PrpD"/>
</dbReference>
<dbReference type="GO" id="GO:0016829">
    <property type="term" value="F:lyase activity"/>
    <property type="evidence" value="ECO:0007669"/>
    <property type="project" value="InterPro"/>
</dbReference>
<keyword evidence="5" id="KW-1185">Reference proteome</keyword>
<dbReference type="SUPFAM" id="SSF103378">
    <property type="entry name" value="2-methylcitrate dehydratase PrpD"/>
    <property type="match status" value="1"/>
</dbReference>
<evidence type="ECO:0000313" key="5">
    <source>
        <dbReference type="Proteomes" id="UP000306628"/>
    </source>
</evidence>
<dbReference type="Pfam" id="PF03972">
    <property type="entry name" value="MmgE_PrpD_N"/>
    <property type="match status" value="1"/>
</dbReference>
<comment type="similarity">
    <text evidence="1">Belongs to the PrpD family.</text>
</comment>
<dbReference type="PANTHER" id="PTHR16943:SF8">
    <property type="entry name" value="2-METHYLCITRATE DEHYDRATASE"/>
    <property type="match status" value="1"/>
</dbReference>
<evidence type="ECO:0000256" key="1">
    <source>
        <dbReference type="ARBA" id="ARBA00006174"/>
    </source>
</evidence>
<organism evidence="4 5">
    <name type="scientific">Nonomuraea zeae</name>
    <dbReference type="NCBI Taxonomy" id="1642303"/>
    <lineage>
        <taxon>Bacteria</taxon>
        <taxon>Bacillati</taxon>
        <taxon>Actinomycetota</taxon>
        <taxon>Actinomycetes</taxon>
        <taxon>Streptosporangiales</taxon>
        <taxon>Streptosporangiaceae</taxon>
        <taxon>Nonomuraea</taxon>
    </lineage>
</organism>
<evidence type="ECO:0000259" key="2">
    <source>
        <dbReference type="Pfam" id="PF03972"/>
    </source>
</evidence>
<dbReference type="OrthoDB" id="3781756at2"/>
<dbReference type="Gene3D" id="3.30.1330.120">
    <property type="entry name" value="2-methylcitrate dehydratase PrpD"/>
    <property type="match status" value="1"/>
</dbReference>
<protein>
    <submittedName>
        <fullName evidence="4">MmgE/PrpD family protein</fullName>
    </submittedName>
</protein>
<dbReference type="InterPro" id="IPR045336">
    <property type="entry name" value="MmgE_PrpD_N"/>
</dbReference>
<dbReference type="PANTHER" id="PTHR16943">
    <property type="entry name" value="2-METHYLCITRATE DEHYDRATASE-RELATED"/>
    <property type="match status" value="1"/>
</dbReference>
<gene>
    <name evidence="4" type="ORF">ETD85_19285</name>
</gene>
<dbReference type="InterPro" id="IPR042188">
    <property type="entry name" value="MmgE/PrpD_sf_2"/>
</dbReference>
<sequence>MDPRRDPAPGARTVSGSAHAIDTAVRVASELDLAHVPEPTLRRALLVIADTVAVATAGARTPEIAALVALDEHDALVTPVDRAGAGHTATVLTTPHRRAHPAHAAFINATAGTSLELDEGMRPTGHPGMHVIPAALAVAERAHATGADLVRAVLAGYEVSSRLFRAFRLRQGVHPHGHIGAVGAAVAVALLDGTDPVTAAEIAATSPLLSVWQSCYDGATARNAYTGHAAQSGVRASALARAGFTGSAGALEVAFGQVAGELADEAALTAPLRYDDLGITRNYFKVHSACALSHSAVEAGLALAPVRPEEIREVLVETVSVNLKIDRQPVANDLSGRFSLQYAVATALVLGRSDVEAFRFRPEIAAVAEKVRVSVLPEFEAEWPDSAPARVTVVTGGGSAAETVRNPRGHHTRPLTEAEHQEKFAALVGDRRTAAAWWERLGGLLTVSDCASLLEADPDGAGPSGGAP</sequence>
<feature type="domain" description="MmgE/PrpD C-terminal" evidence="3">
    <location>
        <begin position="287"/>
        <end position="431"/>
    </location>
</feature>
<name>A0A5S4GL15_9ACTN</name>
<proteinExistence type="inferred from homology"/>
<feature type="domain" description="MmgE/PrpD N-terminal" evidence="2">
    <location>
        <begin position="27"/>
        <end position="257"/>
    </location>
</feature>
<dbReference type="InterPro" id="IPR045337">
    <property type="entry name" value="MmgE_PrpD_C"/>
</dbReference>
<dbReference type="Pfam" id="PF19305">
    <property type="entry name" value="MmgE_PrpD_C"/>
    <property type="match status" value="1"/>
</dbReference>
<dbReference type="EMBL" id="VCKX01000054">
    <property type="protein sequence ID" value="TMR33645.1"/>
    <property type="molecule type" value="Genomic_DNA"/>
</dbReference>
<dbReference type="Gene3D" id="1.10.4100.10">
    <property type="entry name" value="2-methylcitrate dehydratase PrpD"/>
    <property type="match status" value="1"/>
</dbReference>
<dbReference type="InterPro" id="IPR036148">
    <property type="entry name" value="MmgE/PrpD_sf"/>
</dbReference>